<dbReference type="GO" id="GO:0016987">
    <property type="term" value="F:sigma factor activity"/>
    <property type="evidence" value="ECO:0007669"/>
    <property type="project" value="UniProtKB-KW"/>
</dbReference>
<dbReference type="PANTHER" id="PTHR43133">
    <property type="entry name" value="RNA POLYMERASE ECF-TYPE SIGMA FACTO"/>
    <property type="match status" value="1"/>
</dbReference>
<evidence type="ECO:0000259" key="8">
    <source>
        <dbReference type="Pfam" id="PF08281"/>
    </source>
</evidence>
<keyword evidence="3 6" id="KW-0731">Sigma factor</keyword>
<evidence type="ECO:0000256" key="1">
    <source>
        <dbReference type="ARBA" id="ARBA00010641"/>
    </source>
</evidence>
<dbReference type="Gene3D" id="1.10.10.10">
    <property type="entry name" value="Winged helix-like DNA-binding domain superfamily/Winged helix DNA-binding domain"/>
    <property type="match status" value="1"/>
</dbReference>
<keyword evidence="2 6" id="KW-0805">Transcription regulation</keyword>
<organism evidence="9 10">
    <name type="scientific">Paratissierella segnis</name>
    <dbReference type="NCBI Taxonomy" id="2763679"/>
    <lineage>
        <taxon>Bacteria</taxon>
        <taxon>Bacillati</taxon>
        <taxon>Bacillota</taxon>
        <taxon>Tissierellia</taxon>
        <taxon>Tissierellales</taxon>
        <taxon>Tissierellaceae</taxon>
        <taxon>Paratissierella</taxon>
    </lineage>
</organism>
<dbReference type="GO" id="GO:0006352">
    <property type="term" value="P:DNA-templated transcription initiation"/>
    <property type="evidence" value="ECO:0007669"/>
    <property type="project" value="InterPro"/>
</dbReference>
<keyword evidence="10" id="KW-1185">Reference proteome</keyword>
<name>A0A926EUK2_9FIRM</name>
<dbReference type="InterPro" id="IPR013325">
    <property type="entry name" value="RNA_pol_sigma_r2"/>
</dbReference>
<dbReference type="InterPro" id="IPR036388">
    <property type="entry name" value="WH-like_DNA-bd_sf"/>
</dbReference>
<dbReference type="EMBL" id="JACRTG010000003">
    <property type="protein sequence ID" value="MBC8586852.1"/>
    <property type="molecule type" value="Genomic_DNA"/>
</dbReference>
<dbReference type="SUPFAM" id="SSF88659">
    <property type="entry name" value="Sigma3 and sigma4 domains of RNA polymerase sigma factors"/>
    <property type="match status" value="1"/>
</dbReference>
<dbReference type="AlphaFoldDB" id="A0A926EUK2"/>
<reference evidence="9" key="1">
    <citation type="submission" date="2020-08" db="EMBL/GenBank/DDBJ databases">
        <title>Genome public.</title>
        <authorList>
            <person name="Liu C."/>
            <person name="Sun Q."/>
        </authorList>
    </citation>
    <scope>NUCLEOTIDE SEQUENCE</scope>
    <source>
        <strain evidence="9">BX21</strain>
    </source>
</reference>
<dbReference type="PANTHER" id="PTHR43133:SF52">
    <property type="entry name" value="ECF RNA POLYMERASE SIGMA FACTOR SIGL"/>
    <property type="match status" value="1"/>
</dbReference>
<accession>A0A926EUK2</accession>
<evidence type="ECO:0000256" key="2">
    <source>
        <dbReference type="ARBA" id="ARBA00023015"/>
    </source>
</evidence>
<evidence type="ECO:0000313" key="10">
    <source>
        <dbReference type="Proteomes" id="UP000601171"/>
    </source>
</evidence>
<dbReference type="InterPro" id="IPR007627">
    <property type="entry name" value="RNA_pol_sigma70_r2"/>
</dbReference>
<evidence type="ECO:0000256" key="6">
    <source>
        <dbReference type="RuleBase" id="RU000716"/>
    </source>
</evidence>
<proteinExistence type="inferred from homology"/>
<dbReference type="NCBIfam" id="TIGR02937">
    <property type="entry name" value="sigma70-ECF"/>
    <property type="match status" value="1"/>
</dbReference>
<dbReference type="Gene3D" id="1.10.1740.10">
    <property type="match status" value="1"/>
</dbReference>
<dbReference type="RefSeq" id="WP_262428318.1">
    <property type="nucleotide sequence ID" value="NZ_JACRTG010000003.1"/>
</dbReference>
<keyword evidence="4 6" id="KW-0238">DNA-binding</keyword>
<dbReference type="Pfam" id="PF04542">
    <property type="entry name" value="Sigma70_r2"/>
    <property type="match status" value="1"/>
</dbReference>
<dbReference type="GO" id="GO:0003677">
    <property type="term" value="F:DNA binding"/>
    <property type="evidence" value="ECO:0007669"/>
    <property type="project" value="UniProtKB-KW"/>
</dbReference>
<evidence type="ECO:0000259" key="7">
    <source>
        <dbReference type="Pfam" id="PF04542"/>
    </source>
</evidence>
<evidence type="ECO:0000256" key="5">
    <source>
        <dbReference type="ARBA" id="ARBA00023163"/>
    </source>
</evidence>
<sequence>MEDKLKLLKEGNQQAFEEFVIEYRKEAVNFAANILKDYHIAEDIVQDSFAFIYVYRERIREYSTLKSYLFSIIHNRAIDYIRKNNRNITIDLDAISTFSPEEQILDKERRKSFIKSFNSLNEKYKVVLYLYGFQELSYKEISEVVGISLAQVKINIFRGRKKLKTLYNEEIDQ</sequence>
<dbReference type="InterPro" id="IPR039425">
    <property type="entry name" value="RNA_pol_sigma-70-like"/>
</dbReference>
<dbReference type="PROSITE" id="PS01063">
    <property type="entry name" value="SIGMA70_ECF"/>
    <property type="match status" value="1"/>
</dbReference>
<evidence type="ECO:0000313" key="9">
    <source>
        <dbReference type="EMBL" id="MBC8586852.1"/>
    </source>
</evidence>
<dbReference type="InterPro" id="IPR013249">
    <property type="entry name" value="RNA_pol_sigma70_r4_t2"/>
</dbReference>
<comment type="similarity">
    <text evidence="1 6">Belongs to the sigma-70 factor family. ECF subfamily.</text>
</comment>
<dbReference type="Pfam" id="PF08281">
    <property type="entry name" value="Sigma70_r4_2"/>
    <property type="match status" value="1"/>
</dbReference>
<comment type="caution">
    <text evidence="9">The sequence shown here is derived from an EMBL/GenBank/DDBJ whole genome shotgun (WGS) entry which is preliminary data.</text>
</comment>
<dbReference type="GO" id="GO:0006950">
    <property type="term" value="P:response to stress"/>
    <property type="evidence" value="ECO:0007669"/>
    <property type="project" value="UniProtKB-ARBA"/>
</dbReference>
<dbReference type="InterPro" id="IPR013324">
    <property type="entry name" value="RNA_pol_sigma_r3/r4-like"/>
</dbReference>
<evidence type="ECO:0000256" key="3">
    <source>
        <dbReference type="ARBA" id="ARBA00023082"/>
    </source>
</evidence>
<protein>
    <recommendedName>
        <fullName evidence="6">RNA polymerase sigma factor</fullName>
    </recommendedName>
</protein>
<evidence type="ECO:0000256" key="4">
    <source>
        <dbReference type="ARBA" id="ARBA00023125"/>
    </source>
</evidence>
<feature type="domain" description="RNA polymerase sigma factor 70 region 4 type 2" evidence="8">
    <location>
        <begin position="116"/>
        <end position="163"/>
    </location>
</feature>
<keyword evidence="5 6" id="KW-0804">Transcription</keyword>
<dbReference type="InterPro" id="IPR000838">
    <property type="entry name" value="RNA_pol_sigma70_ECF_CS"/>
</dbReference>
<dbReference type="SUPFAM" id="SSF88946">
    <property type="entry name" value="Sigma2 domain of RNA polymerase sigma factors"/>
    <property type="match status" value="1"/>
</dbReference>
<dbReference type="Proteomes" id="UP000601171">
    <property type="component" value="Unassembled WGS sequence"/>
</dbReference>
<dbReference type="InterPro" id="IPR014284">
    <property type="entry name" value="RNA_pol_sigma-70_dom"/>
</dbReference>
<gene>
    <name evidence="9" type="ORF">H8707_01180</name>
</gene>
<feature type="domain" description="RNA polymerase sigma-70 region 2" evidence="7">
    <location>
        <begin position="21"/>
        <end position="86"/>
    </location>
</feature>
<dbReference type="CDD" id="cd06171">
    <property type="entry name" value="Sigma70_r4"/>
    <property type="match status" value="1"/>
</dbReference>